<feature type="binding site" evidence="5">
    <location>
        <position position="138"/>
    </location>
    <ligand>
        <name>S-adenosyl-L-methionine</name>
        <dbReference type="ChEBI" id="CHEBI:59789"/>
    </ligand>
</feature>
<keyword evidence="3 5" id="KW-0949">S-adenosyl-L-methionine</keyword>
<dbReference type="PANTHER" id="PTHR18895">
    <property type="entry name" value="HEMK METHYLTRANSFERASE"/>
    <property type="match status" value="1"/>
</dbReference>
<dbReference type="EMBL" id="BPFH01000001">
    <property type="protein sequence ID" value="GIT93473.1"/>
    <property type="molecule type" value="Genomic_DNA"/>
</dbReference>
<evidence type="ECO:0000256" key="4">
    <source>
        <dbReference type="ARBA" id="ARBA00048391"/>
    </source>
</evidence>
<dbReference type="NCBIfam" id="TIGR03534">
    <property type="entry name" value="RF_mod_PrmC"/>
    <property type="match status" value="1"/>
</dbReference>
<organism evidence="8 9">
    <name type="scientific">Jannaschia pagri</name>
    <dbReference type="NCBI Taxonomy" id="2829797"/>
    <lineage>
        <taxon>Bacteria</taxon>
        <taxon>Pseudomonadati</taxon>
        <taxon>Pseudomonadota</taxon>
        <taxon>Alphaproteobacteria</taxon>
        <taxon>Rhodobacterales</taxon>
        <taxon>Roseobacteraceae</taxon>
        <taxon>Jannaschia</taxon>
    </lineage>
</organism>
<dbReference type="EC" id="2.1.1.297" evidence="5"/>
<keyword evidence="1 5" id="KW-0489">Methyltransferase</keyword>
<comment type="catalytic activity">
    <reaction evidence="4 5">
        <text>L-glutaminyl-[peptide chain release factor] + S-adenosyl-L-methionine = N(5)-methyl-L-glutaminyl-[peptide chain release factor] + S-adenosyl-L-homocysteine + H(+)</text>
        <dbReference type="Rhea" id="RHEA:42896"/>
        <dbReference type="Rhea" id="RHEA-COMP:10271"/>
        <dbReference type="Rhea" id="RHEA-COMP:10272"/>
        <dbReference type="ChEBI" id="CHEBI:15378"/>
        <dbReference type="ChEBI" id="CHEBI:30011"/>
        <dbReference type="ChEBI" id="CHEBI:57856"/>
        <dbReference type="ChEBI" id="CHEBI:59789"/>
        <dbReference type="ChEBI" id="CHEBI:61891"/>
        <dbReference type="EC" id="2.1.1.297"/>
    </reaction>
</comment>
<accession>A0ABQ4NGC0</accession>
<proteinExistence type="inferred from homology"/>
<feature type="binding site" evidence="5">
    <location>
        <position position="167"/>
    </location>
    <ligand>
        <name>S-adenosyl-L-methionine</name>
        <dbReference type="ChEBI" id="CHEBI:59789"/>
    </ligand>
</feature>
<protein>
    <recommendedName>
        <fullName evidence="5">Release factor glutamine methyltransferase</fullName>
        <shortName evidence="5">RF MTase</shortName>
        <ecNumber evidence="5">2.1.1.297</ecNumber>
    </recommendedName>
    <alternativeName>
        <fullName evidence="5">N5-glutamine methyltransferase PrmC</fullName>
    </alternativeName>
    <alternativeName>
        <fullName evidence="5">Protein-(glutamine-N5) MTase PrmC</fullName>
    </alternativeName>
    <alternativeName>
        <fullName evidence="5">Protein-glutamine N-methyltransferase PrmC</fullName>
    </alternativeName>
</protein>
<evidence type="ECO:0000256" key="3">
    <source>
        <dbReference type="ARBA" id="ARBA00022691"/>
    </source>
</evidence>
<evidence type="ECO:0000256" key="1">
    <source>
        <dbReference type="ARBA" id="ARBA00022603"/>
    </source>
</evidence>
<dbReference type="Pfam" id="PF17827">
    <property type="entry name" value="PrmC_N"/>
    <property type="match status" value="1"/>
</dbReference>
<keyword evidence="9" id="KW-1185">Reference proteome</keyword>
<dbReference type="InterPro" id="IPR007848">
    <property type="entry name" value="Small_mtfrase_dom"/>
</dbReference>
<dbReference type="GO" id="GO:0008168">
    <property type="term" value="F:methyltransferase activity"/>
    <property type="evidence" value="ECO:0007669"/>
    <property type="project" value="UniProtKB-KW"/>
</dbReference>
<dbReference type="InterPro" id="IPR002052">
    <property type="entry name" value="DNA_methylase_N6_adenine_CS"/>
</dbReference>
<evidence type="ECO:0000259" key="7">
    <source>
        <dbReference type="Pfam" id="PF17827"/>
    </source>
</evidence>
<comment type="similarity">
    <text evidence="5">Belongs to the protein N5-glutamine methyltransferase family. PrmC subfamily.</text>
</comment>
<dbReference type="InterPro" id="IPR050320">
    <property type="entry name" value="N5-glutamine_MTase"/>
</dbReference>
<evidence type="ECO:0000313" key="8">
    <source>
        <dbReference type="EMBL" id="GIT93473.1"/>
    </source>
</evidence>
<comment type="function">
    <text evidence="5">Methylates the class 1 translation termination release factors RF1/PrfA and RF2/PrfB on the glutamine residue of the universally conserved GGQ motif.</text>
</comment>
<dbReference type="GO" id="GO:0032259">
    <property type="term" value="P:methylation"/>
    <property type="evidence" value="ECO:0007669"/>
    <property type="project" value="UniProtKB-KW"/>
</dbReference>
<dbReference type="InterPro" id="IPR040758">
    <property type="entry name" value="PrmC_N"/>
</dbReference>
<dbReference type="InterPro" id="IPR004556">
    <property type="entry name" value="HemK-like"/>
</dbReference>
<feature type="binding site" evidence="5">
    <location>
        <begin position="115"/>
        <end position="119"/>
    </location>
    <ligand>
        <name>S-adenosyl-L-methionine</name>
        <dbReference type="ChEBI" id="CHEBI:59789"/>
    </ligand>
</feature>
<gene>
    <name evidence="5 8" type="primary">prmC</name>
    <name evidence="8" type="ORF">JANAI62_00960</name>
</gene>
<reference evidence="8 9" key="1">
    <citation type="submission" date="2021-05" db="EMBL/GenBank/DDBJ databases">
        <title>Bacteria Genome sequencing.</title>
        <authorList>
            <person name="Takabe Y."/>
            <person name="Nakajima Y."/>
            <person name="Suzuki S."/>
            <person name="Shiozaki T."/>
        </authorList>
    </citation>
    <scope>NUCLEOTIDE SEQUENCE [LARGE SCALE GENOMIC DNA]</scope>
    <source>
        <strain evidence="8 9">AI_62</strain>
    </source>
</reference>
<feature type="domain" description="Release factor glutamine methyltransferase N-terminal" evidence="7">
    <location>
        <begin position="12"/>
        <end position="74"/>
    </location>
</feature>
<feature type="binding site" evidence="5">
    <location>
        <position position="181"/>
    </location>
    <ligand>
        <name>S-adenosyl-L-methionine</name>
        <dbReference type="ChEBI" id="CHEBI:59789"/>
    </ligand>
</feature>
<dbReference type="HAMAP" id="MF_02126">
    <property type="entry name" value="RF_methyltr_PrmC"/>
    <property type="match status" value="1"/>
</dbReference>
<keyword evidence="2 5" id="KW-0808">Transferase</keyword>
<evidence type="ECO:0000256" key="5">
    <source>
        <dbReference type="HAMAP-Rule" id="MF_02126"/>
    </source>
</evidence>
<feature type="domain" description="Methyltransferase small" evidence="6">
    <location>
        <begin position="96"/>
        <end position="210"/>
    </location>
</feature>
<evidence type="ECO:0000259" key="6">
    <source>
        <dbReference type="Pfam" id="PF05175"/>
    </source>
</evidence>
<feature type="binding site" evidence="5">
    <location>
        <begin position="181"/>
        <end position="184"/>
    </location>
    <ligand>
        <name>substrate</name>
    </ligand>
</feature>
<dbReference type="PANTHER" id="PTHR18895:SF74">
    <property type="entry name" value="MTRF1L RELEASE FACTOR GLUTAMINE METHYLTRANSFERASE"/>
    <property type="match status" value="1"/>
</dbReference>
<sequence>MTDPAQTPDAQQLLSDVRQRLEAAGVPDAVRDAAKLVQAAGAEDAAPLSDRTAATLEALVARRIAREPMSHILGRRAFWMHDFVVTPDVLDPRPDTETLVEAALEGAFDRILDLGTGSGCILASLLHERPRARGVGTDLSEAALAVAQQNLAQVGVADRAELIRSDWFTAVQGPFDLIVSNPPYITAQEMEDLSPEVLHEPTMALTPGGDGLSAYRAITAEAGRFLTSGGRLLVEIGAGQAGDVVAMFQRAGLRDIRVLKDLPGKDRVVAGQKST</sequence>
<evidence type="ECO:0000256" key="2">
    <source>
        <dbReference type="ARBA" id="ARBA00022679"/>
    </source>
</evidence>
<dbReference type="NCBIfam" id="TIGR00536">
    <property type="entry name" value="hemK_fam"/>
    <property type="match status" value="1"/>
</dbReference>
<dbReference type="Gene3D" id="3.40.50.150">
    <property type="entry name" value="Vaccinia Virus protein VP39"/>
    <property type="match status" value="1"/>
</dbReference>
<dbReference type="Gene3D" id="1.10.8.10">
    <property type="entry name" value="DNA helicase RuvA subunit, C-terminal domain"/>
    <property type="match status" value="1"/>
</dbReference>
<dbReference type="Pfam" id="PF05175">
    <property type="entry name" value="MTS"/>
    <property type="match status" value="1"/>
</dbReference>
<dbReference type="RefSeq" id="WP_220747013.1">
    <property type="nucleotide sequence ID" value="NZ_BPFH01000001.1"/>
</dbReference>
<dbReference type="InterPro" id="IPR019874">
    <property type="entry name" value="RF_methyltr_PrmC"/>
</dbReference>
<dbReference type="InterPro" id="IPR029063">
    <property type="entry name" value="SAM-dependent_MTases_sf"/>
</dbReference>
<name>A0ABQ4NGC0_9RHOB</name>
<comment type="caution">
    <text evidence="8">The sequence shown here is derived from an EMBL/GenBank/DDBJ whole genome shotgun (WGS) entry which is preliminary data.</text>
</comment>
<dbReference type="CDD" id="cd02440">
    <property type="entry name" value="AdoMet_MTases"/>
    <property type="match status" value="1"/>
</dbReference>
<dbReference type="Proteomes" id="UP000786693">
    <property type="component" value="Unassembled WGS sequence"/>
</dbReference>
<dbReference type="PROSITE" id="PS00092">
    <property type="entry name" value="N6_MTASE"/>
    <property type="match status" value="1"/>
</dbReference>
<evidence type="ECO:0000313" key="9">
    <source>
        <dbReference type="Proteomes" id="UP000786693"/>
    </source>
</evidence>
<dbReference type="SUPFAM" id="SSF53335">
    <property type="entry name" value="S-adenosyl-L-methionine-dependent methyltransferases"/>
    <property type="match status" value="1"/>
</dbReference>